<organism evidence="2">
    <name type="scientific">freshwater metagenome</name>
    <dbReference type="NCBI Taxonomy" id="449393"/>
    <lineage>
        <taxon>unclassified sequences</taxon>
        <taxon>metagenomes</taxon>
        <taxon>ecological metagenomes</taxon>
    </lineage>
</organism>
<protein>
    <submittedName>
        <fullName evidence="2">Unannotated protein</fullName>
    </submittedName>
</protein>
<sequence length="328" mass="36320">MIVLKNPHLSVHIDEMQGAELRGIYTPDARNALASYEWSSPTPVGRGASYGSSEMDWLSGYRGGWQETIPNAGQNCVVDGVELGFHGDASRTRWSIVDQGADWCTLETSTRLPIRVRRTMRLDPDRAVMYIEGHVVNESDLEIVFLWGHHPAFPSVDGGRIDLPDGCTIHPDVNRSGDLLTQDSPWPMAKTSSGEFADLSEQPALGSHRLLYVTGNKVGWSAVRQPDPYVSVAMSWDVAKHPYVWLWTMRQTPEYPWYGRASMFALEAQSAWPYDGLAGAKQRGQGIKIKPRGEESSWMTLAIIPNGSGTVTGVTKNGEVTFKSSEMH</sequence>
<name>A0A6J6W422_9ZZZZ</name>
<dbReference type="InterPro" id="IPR014718">
    <property type="entry name" value="GH-type_carb-bd"/>
</dbReference>
<dbReference type="GO" id="GO:0005975">
    <property type="term" value="P:carbohydrate metabolic process"/>
    <property type="evidence" value="ECO:0007669"/>
    <property type="project" value="InterPro"/>
</dbReference>
<gene>
    <name evidence="1" type="ORF">UFOPK2662_00844</name>
    <name evidence="2" type="ORF">UFOPK2942_00546</name>
    <name evidence="3" type="ORF">UFOPK4242_01021</name>
    <name evidence="4" type="ORF">UFOPK4382_00392</name>
</gene>
<evidence type="ECO:0000313" key="2">
    <source>
        <dbReference type="EMBL" id="CAB4778294.1"/>
    </source>
</evidence>
<dbReference type="EMBL" id="CAFBQC010000057">
    <property type="protein sequence ID" value="CAB5043325.1"/>
    <property type="molecule type" value="Genomic_DNA"/>
</dbReference>
<dbReference type="InterPro" id="IPR011013">
    <property type="entry name" value="Gal_mutarotase_sf_dom"/>
</dbReference>
<dbReference type="AlphaFoldDB" id="A0A6J6W422"/>
<proteinExistence type="predicted"/>
<dbReference type="Gene3D" id="2.70.98.10">
    <property type="match status" value="1"/>
</dbReference>
<evidence type="ECO:0000313" key="4">
    <source>
        <dbReference type="EMBL" id="CAB5072905.1"/>
    </source>
</evidence>
<dbReference type="SUPFAM" id="SSF74650">
    <property type="entry name" value="Galactose mutarotase-like"/>
    <property type="match status" value="1"/>
</dbReference>
<dbReference type="EMBL" id="CAFBRA010000016">
    <property type="protein sequence ID" value="CAB5072905.1"/>
    <property type="molecule type" value="Genomic_DNA"/>
</dbReference>
<dbReference type="EMBL" id="CAFAAA010000012">
    <property type="protein sequence ID" value="CAB4778294.1"/>
    <property type="molecule type" value="Genomic_DNA"/>
</dbReference>
<dbReference type="GO" id="GO:0030246">
    <property type="term" value="F:carbohydrate binding"/>
    <property type="evidence" value="ECO:0007669"/>
    <property type="project" value="InterPro"/>
</dbReference>
<accession>A0A6J6W422</accession>
<evidence type="ECO:0000313" key="3">
    <source>
        <dbReference type="EMBL" id="CAB5043325.1"/>
    </source>
</evidence>
<dbReference type="EMBL" id="CAEZYI010000045">
    <property type="protein sequence ID" value="CAB4722767.1"/>
    <property type="molecule type" value="Genomic_DNA"/>
</dbReference>
<reference evidence="2" key="1">
    <citation type="submission" date="2020-05" db="EMBL/GenBank/DDBJ databases">
        <authorList>
            <person name="Chiriac C."/>
            <person name="Salcher M."/>
            <person name="Ghai R."/>
            <person name="Kavagutti S V."/>
        </authorList>
    </citation>
    <scope>NUCLEOTIDE SEQUENCE</scope>
</reference>
<evidence type="ECO:0000313" key="1">
    <source>
        <dbReference type="EMBL" id="CAB4722767.1"/>
    </source>
</evidence>
<dbReference type="GO" id="GO:0003824">
    <property type="term" value="F:catalytic activity"/>
    <property type="evidence" value="ECO:0007669"/>
    <property type="project" value="InterPro"/>
</dbReference>